<sequence>MTPLQELTERPRAAGPVRALVCLSDAICRQRASSESPPRVRETLCVLSRGSLRGSRRFRPQGKEWEGADPQAVALSRLLPHRLCARKNRAVSARGSLLTPLAVLSCAIFLTLHSNLFSSICIGAAGVRVLEVARQGALSSTAAAEHGQVPQDAPLPPRAAWLCRMAYNGEGCGSAVNAALGTSGAFCDKDQCCPISSSKCTNTSGFCVDSSSLQQGHSWGKCNRTQCARCGPNASCAFVASTSLTRGGVYCKCDPPFVGTGATCEMEACKEANPCGSGTCVPSTEPGRQYSCQCNPGYVEVMSGVATSHATCVNLCEHSGCSQSPGVEACIGGVNSHLCICKHGYRLSVDRSTGSTQCVLND</sequence>
<feature type="domain" description="EGF-like" evidence="1">
    <location>
        <begin position="268"/>
        <end position="313"/>
    </location>
</feature>
<dbReference type="AlphaFoldDB" id="A0A2C6L6B2"/>
<feature type="domain" description="EGF-like" evidence="1">
    <location>
        <begin position="315"/>
        <end position="359"/>
    </location>
</feature>
<dbReference type="Proteomes" id="UP000221165">
    <property type="component" value="Unassembled WGS sequence"/>
</dbReference>
<dbReference type="OrthoDB" id="330402at2759"/>
<evidence type="ECO:0000259" key="1">
    <source>
        <dbReference type="SMART" id="SM00181"/>
    </source>
</evidence>
<accession>A0A2C6L6B2</accession>
<reference evidence="2 3" key="1">
    <citation type="journal article" date="2017" name="Int. J. Parasitol.">
        <title>The genome of the protozoan parasite Cystoisospora suis and a reverse vaccinology approach to identify vaccine candidates.</title>
        <authorList>
            <person name="Palmieri N."/>
            <person name="Shrestha A."/>
            <person name="Ruttkowski B."/>
            <person name="Beck T."/>
            <person name="Vogl C."/>
            <person name="Tomley F."/>
            <person name="Blake D.P."/>
            <person name="Joachim A."/>
        </authorList>
    </citation>
    <scope>NUCLEOTIDE SEQUENCE [LARGE SCALE GENOMIC DNA]</scope>
    <source>
        <strain evidence="2 3">Wien I</strain>
    </source>
</reference>
<proteinExistence type="predicted"/>
<feature type="domain" description="EGF-like" evidence="1">
    <location>
        <begin position="221"/>
        <end position="265"/>
    </location>
</feature>
<dbReference type="VEuPathDB" id="ToxoDB:CSUI_002913"/>
<dbReference type="SMART" id="SM00181">
    <property type="entry name" value="EGF"/>
    <property type="match status" value="3"/>
</dbReference>
<evidence type="ECO:0000313" key="2">
    <source>
        <dbReference type="EMBL" id="PHJ23238.1"/>
    </source>
</evidence>
<dbReference type="Gene3D" id="2.90.20.10">
    <property type="entry name" value="Plasmodium vivax P25 domain"/>
    <property type="match status" value="1"/>
</dbReference>
<organism evidence="2 3">
    <name type="scientific">Cystoisospora suis</name>
    <dbReference type="NCBI Taxonomy" id="483139"/>
    <lineage>
        <taxon>Eukaryota</taxon>
        <taxon>Sar</taxon>
        <taxon>Alveolata</taxon>
        <taxon>Apicomplexa</taxon>
        <taxon>Conoidasida</taxon>
        <taxon>Coccidia</taxon>
        <taxon>Eucoccidiorida</taxon>
        <taxon>Eimeriorina</taxon>
        <taxon>Sarcocystidae</taxon>
        <taxon>Cystoisospora</taxon>
    </lineage>
</organism>
<dbReference type="EMBL" id="MIGC01001234">
    <property type="protein sequence ID" value="PHJ23238.1"/>
    <property type="molecule type" value="Genomic_DNA"/>
</dbReference>
<name>A0A2C6L6B2_9APIC</name>
<dbReference type="GeneID" id="94426323"/>
<feature type="non-terminal residue" evidence="2">
    <location>
        <position position="362"/>
    </location>
</feature>
<protein>
    <submittedName>
        <fullName evidence="2">Egf family domain-containing protein</fullName>
    </submittedName>
</protein>
<keyword evidence="3" id="KW-1185">Reference proteome</keyword>
<evidence type="ECO:0000313" key="3">
    <source>
        <dbReference type="Proteomes" id="UP000221165"/>
    </source>
</evidence>
<dbReference type="InterPro" id="IPR000742">
    <property type="entry name" value="EGF"/>
</dbReference>
<dbReference type="RefSeq" id="XP_067924915.1">
    <property type="nucleotide sequence ID" value="XM_068063112.1"/>
</dbReference>
<gene>
    <name evidence="2" type="ORF">CSUI_002913</name>
</gene>
<comment type="caution">
    <text evidence="2">The sequence shown here is derived from an EMBL/GenBank/DDBJ whole genome shotgun (WGS) entry which is preliminary data.</text>
</comment>